<protein>
    <submittedName>
        <fullName evidence="2">Uncharacterized protein</fullName>
    </submittedName>
</protein>
<sequence>MLQHQGEDPTGKPDTPFIRSTNPTAVFSFRDSEERYHQPIDRSGLTPASRPQRSVGQRIPGHHFPPLRDAAHGKHAGRKTNGVSQKQIKQHKSKELKKYNENKLNERNTRCKSKIC</sequence>
<feature type="compositionally biased region" description="Basic and acidic residues" evidence="1">
    <location>
        <begin position="1"/>
        <end position="11"/>
    </location>
</feature>
<accession>A0A8X6RWI2</accession>
<feature type="compositionally biased region" description="Basic and acidic residues" evidence="1">
    <location>
        <begin position="96"/>
        <end position="109"/>
    </location>
</feature>
<feature type="region of interest" description="Disordered" evidence="1">
    <location>
        <begin position="1"/>
        <end position="116"/>
    </location>
</feature>
<organism evidence="2 3">
    <name type="scientific">Trichonephila clavipes</name>
    <name type="common">Golden silk orbweaver</name>
    <name type="synonym">Nephila clavipes</name>
    <dbReference type="NCBI Taxonomy" id="2585209"/>
    <lineage>
        <taxon>Eukaryota</taxon>
        <taxon>Metazoa</taxon>
        <taxon>Ecdysozoa</taxon>
        <taxon>Arthropoda</taxon>
        <taxon>Chelicerata</taxon>
        <taxon>Arachnida</taxon>
        <taxon>Araneae</taxon>
        <taxon>Araneomorphae</taxon>
        <taxon>Entelegynae</taxon>
        <taxon>Araneoidea</taxon>
        <taxon>Nephilidae</taxon>
        <taxon>Trichonephila</taxon>
    </lineage>
</organism>
<keyword evidence="3" id="KW-1185">Reference proteome</keyword>
<dbReference type="EMBL" id="BMAU01021190">
    <property type="protein sequence ID" value="GFX96297.1"/>
    <property type="molecule type" value="Genomic_DNA"/>
</dbReference>
<evidence type="ECO:0000313" key="2">
    <source>
        <dbReference type="EMBL" id="GFX96297.1"/>
    </source>
</evidence>
<name>A0A8X6RWI2_TRICX</name>
<evidence type="ECO:0000256" key="1">
    <source>
        <dbReference type="SAM" id="MobiDB-lite"/>
    </source>
</evidence>
<proteinExistence type="predicted"/>
<gene>
    <name evidence="2" type="ORF">TNCV_2291851</name>
</gene>
<evidence type="ECO:0000313" key="3">
    <source>
        <dbReference type="Proteomes" id="UP000887159"/>
    </source>
</evidence>
<dbReference type="AlphaFoldDB" id="A0A8X6RWI2"/>
<dbReference type="Proteomes" id="UP000887159">
    <property type="component" value="Unassembled WGS sequence"/>
</dbReference>
<reference evidence="2" key="1">
    <citation type="submission" date="2020-08" db="EMBL/GenBank/DDBJ databases">
        <title>Multicomponent nature underlies the extraordinary mechanical properties of spider dragline silk.</title>
        <authorList>
            <person name="Kono N."/>
            <person name="Nakamura H."/>
            <person name="Mori M."/>
            <person name="Yoshida Y."/>
            <person name="Ohtoshi R."/>
            <person name="Malay A.D."/>
            <person name="Moran D.A.P."/>
            <person name="Tomita M."/>
            <person name="Numata K."/>
            <person name="Arakawa K."/>
        </authorList>
    </citation>
    <scope>NUCLEOTIDE SEQUENCE</scope>
</reference>
<comment type="caution">
    <text evidence="2">The sequence shown here is derived from an EMBL/GenBank/DDBJ whole genome shotgun (WGS) entry which is preliminary data.</text>
</comment>
<feature type="compositionally biased region" description="Basic and acidic residues" evidence="1">
    <location>
        <begin position="30"/>
        <end position="40"/>
    </location>
</feature>